<dbReference type="RefSeq" id="WP_194507028.1">
    <property type="nucleotide sequence ID" value="NZ_JADILU010000002.1"/>
</dbReference>
<dbReference type="Proteomes" id="UP001597548">
    <property type="component" value="Unassembled WGS sequence"/>
</dbReference>
<proteinExistence type="predicted"/>
<sequence length="159" mass="18700">MRINNSKVKNTIISVYFILIVLAIVFATIFKLFSDLTSNPTVTFVIISIGFALLFFLVHFISKYFEYDSDGLKVVVTNKGLLLSDSFNYREHLLEFDKGDLYAYKFRNFIVFKTLTFYLNDSRGKKKKETFNVTLVPRKKRRYIRQSLSKMIKMNKNSQ</sequence>
<feature type="transmembrane region" description="Helical" evidence="1">
    <location>
        <begin position="12"/>
        <end position="30"/>
    </location>
</feature>
<evidence type="ECO:0000313" key="2">
    <source>
        <dbReference type="EMBL" id="MFD2917753.1"/>
    </source>
</evidence>
<keyword evidence="1" id="KW-0812">Transmembrane</keyword>
<evidence type="ECO:0000313" key="3">
    <source>
        <dbReference type="Proteomes" id="UP001597548"/>
    </source>
</evidence>
<keyword evidence="1" id="KW-0472">Membrane</keyword>
<accession>A0ABW6A1A1</accession>
<protein>
    <recommendedName>
        <fullName evidence="4">PH domain-containing protein</fullName>
    </recommendedName>
</protein>
<evidence type="ECO:0000256" key="1">
    <source>
        <dbReference type="SAM" id="Phobius"/>
    </source>
</evidence>
<keyword evidence="3" id="KW-1185">Reference proteome</keyword>
<comment type="caution">
    <text evidence="2">The sequence shown here is derived from an EMBL/GenBank/DDBJ whole genome shotgun (WGS) entry which is preliminary data.</text>
</comment>
<dbReference type="EMBL" id="JBHUOS010000016">
    <property type="protein sequence ID" value="MFD2917753.1"/>
    <property type="molecule type" value="Genomic_DNA"/>
</dbReference>
<keyword evidence="1" id="KW-1133">Transmembrane helix</keyword>
<reference evidence="3" key="1">
    <citation type="journal article" date="2019" name="Int. J. Syst. Evol. Microbiol.">
        <title>The Global Catalogue of Microorganisms (GCM) 10K type strain sequencing project: providing services to taxonomists for standard genome sequencing and annotation.</title>
        <authorList>
            <consortium name="The Broad Institute Genomics Platform"/>
            <consortium name="The Broad Institute Genome Sequencing Center for Infectious Disease"/>
            <person name="Wu L."/>
            <person name="Ma J."/>
        </authorList>
    </citation>
    <scope>NUCLEOTIDE SEQUENCE [LARGE SCALE GENOMIC DNA]</scope>
    <source>
        <strain evidence="3">KCTC 32514</strain>
    </source>
</reference>
<organism evidence="2 3">
    <name type="scientific">Psychroserpens luteus</name>
    <dbReference type="NCBI Taxonomy" id="1434066"/>
    <lineage>
        <taxon>Bacteria</taxon>
        <taxon>Pseudomonadati</taxon>
        <taxon>Bacteroidota</taxon>
        <taxon>Flavobacteriia</taxon>
        <taxon>Flavobacteriales</taxon>
        <taxon>Flavobacteriaceae</taxon>
        <taxon>Psychroserpens</taxon>
    </lineage>
</organism>
<feature type="transmembrane region" description="Helical" evidence="1">
    <location>
        <begin position="42"/>
        <end position="61"/>
    </location>
</feature>
<gene>
    <name evidence="2" type="ORF">ACFS29_19025</name>
</gene>
<evidence type="ECO:0008006" key="4">
    <source>
        <dbReference type="Google" id="ProtNLM"/>
    </source>
</evidence>
<name>A0ABW6A1A1_9FLAO</name>